<reference evidence="20" key="1">
    <citation type="journal article" date="2017" name="Mitochondrial DNA Part B Resour">
        <title>The complete mitochondrial genome of the long-horned caddisfly Triaenodes tardus (Insecta: Trichoptera: Leptoceridae).</title>
        <authorList>
            <person name="Lalonde M.M.L."/>
            <person name="Marcus J.M."/>
        </authorList>
    </citation>
    <scope>NUCLEOTIDE SEQUENCE</scope>
</reference>
<evidence type="ECO:0000256" key="10">
    <source>
        <dbReference type="ARBA" id="ARBA00022967"/>
    </source>
</evidence>
<keyword evidence="12 18" id="KW-1133">Transmembrane helix</keyword>
<comment type="function">
    <text evidence="1">Core subunit of the mitochondrial membrane respiratory chain NADH dehydrogenase (Complex I) that is believed to belong to the minimal assembly required for catalysis. Complex I functions in the transfer of electrons from NADH to the respiratory chain. The immediate electron acceptor for the enzyme is believed to be ubiquinone.</text>
</comment>
<evidence type="ECO:0000256" key="7">
    <source>
        <dbReference type="ARBA" id="ARBA00022660"/>
    </source>
</evidence>
<proteinExistence type="inferred from homology"/>
<evidence type="ECO:0000256" key="4">
    <source>
        <dbReference type="ARBA" id="ARBA00012944"/>
    </source>
</evidence>
<feature type="transmembrane region" description="Helical" evidence="18">
    <location>
        <begin position="187"/>
        <end position="212"/>
    </location>
</feature>
<evidence type="ECO:0000313" key="20">
    <source>
        <dbReference type="EMBL" id="AXU98785.1"/>
    </source>
</evidence>
<feature type="domain" description="NADH:quinone oxidoreductase/Mrp antiporter transmembrane" evidence="19">
    <location>
        <begin position="26"/>
        <end position="284"/>
    </location>
</feature>
<feature type="transmembrane region" description="Helical" evidence="18">
    <location>
        <begin position="269"/>
        <end position="290"/>
    </location>
</feature>
<accession>A0A3B1EW09</accession>
<protein>
    <recommendedName>
        <fullName evidence="5 18">NADH-ubiquinone oxidoreductase chain 2</fullName>
        <ecNumber evidence="4 18">7.1.1.2</ecNumber>
    </recommendedName>
</protein>
<dbReference type="PRINTS" id="PR01436">
    <property type="entry name" value="NADHDHGNASE2"/>
</dbReference>
<evidence type="ECO:0000256" key="8">
    <source>
        <dbReference type="ARBA" id="ARBA00022692"/>
    </source>
</evidence>
<evidence type="ECO:0000256" key="15">
    <source>
        <dbReference type="ARBA" id="ARBA00023128"/>
    </source>
</evidence>
<organism evidence="20">
    <name type="scientific">Triaenodes tardus</name>
    <dbReference type="NCBI Taxonomy" id="763371"/>
    <lineage>
        <taxon>Eukaryota</taxon>
        <taxon>Metazoa</taxon>
        <taxon>Ecdysozoa</taxon>
        <taxon>Arthropoda</taxon>
        <taxon>Hexapoda</taxon>
        <taxon>Insecta</taxon>
        <taxon>Pterygota</taxon>
        <taxon>Neoptera</taxon>
        <taxon>Endopterygota</taxon>
        <taxon>Trichoptera</taxon>
        <taxon>Integripalpia</taxon>
        <taxon>Brevitentoria</taxon>
        <taxon>Leptoceroidea</taxon>
        <taxon>Leptoceridae</taxon>
        <taxon>Leptocerinae</taxon>
        <taxon>Triaenodini</taxon>
        <taxon>Triaenodes</taxon>
    </lineage>
</organism>
<keyword evidence="6" id="KW-0813">Transport</keyword>
<dbReference type="GO" id="GO:0006120">
    <property type="term" value="P:mitochondrial electron transport, NADH to ubiquinone"/>
    <property type="evidence" value="ECO:0007669"/>
    <property type="project" value="InterPro"/>
</dbReference>
<dbReference type="InterPro" id="IPR003917">
    <property type="entry name" value="NADH_UbQ_OxRdtase_chain2"/>
</dbReference>
<evidence type="ECO:0000256" key="16">
    <source>
        <dbReference type="ARBA" id="ARBA00023136"/>
    </source>
</evidence>
<feature type="transmembrane region" description="Helical" evidence="18">
    <location>
        <begin position="127"/>
        <end position="144"/>
    </location>
</feature>
<dbReference type="CTD" id="4536"/>
<feature type="transmembrane region" description="Helical" evidence="18">
    <location>
        <begin position="91"/>
        <end position="115"/>
    </location>
</feature>
<evidence type="ECO:0000256" key="14">
    <source>
        <dbReference type="ARBA" id="ARBA00023075"/>
    </source>
</evidence>
<geneLocation type="mitochondrion" evidence="20"/>
<keyword evidence="13 18" id="KW-0520">NAD</keyword>
<evidence type="ECO:0000256" key="5">
    <source>
        <dbReference type="ARBA" id="ARBA00021008"/>
    </source>
</evidence>
<sequence>MFNKLDNLNFIFLSLLIMSTLLSISSSSWLVIWVGMEINVMSFIPLMMKVNHSKTSESMILYFLVQSLSSMNMLMMILLNNLNFYWFMTFYINKIFLINMVLLMKMGAAPFYFWFPKVMKELSWMTNYLLMTWQKIIPMTLIYYFMNKTLMYMSIILSVIMGSIMAFNQTNMKLIMAYSSINHMGWLLTTMTLNMIIWIIYLLNYFMLNFILCKMFNMMNIKNILNIFIMNYPFLLKTMLLINFFSLGGIPPFLGFLPKWMTIMSLMNLNNYLIMLVLILTTLINFFFYLRLMIPTLTFSFIQLKFMMFNMNNFKLNNLICLSFMNMMILIFMFMIYHMI</sequence>
<keyword evidence="9 18" id="KW-0999">Mitochondrion inner membrane</keyword>
<keyword evidence="7 18" id="KW-0679">Respiratory chain</keyword>
<evidence type="ECO:0000256" key="17">
    <source>
        <dbReference type="ARBA" id="ARBA00049551"/>
    </source>
</evidence>
<keyword evidence="14 18" id="KW-0830">Ubiquinone</keyword>
<keyword evidence="10 18" id="KW-1278">Translocase</keyword>
<dbReference type="EMBL" id="MG201852">
    <property type="protein sequence ID" value="AXU98785.1"/>
    <property type="molecule type" value="Genomic_DNA"/>
</dbReference>
<evidence type="ECO:0000259" key="19">
    <source>
        <dbReference type="Pfam" id="PF00361"/>
    </source>
</evidence>
<dbReference type="EC" id="7.1.1.2" evidence="4 18"/>
<dbReference type="GeneID" id="38344165"/>
<dbReference type="GO" id="GO:0005743">
    <property type="term" value="C:mitochondrial inner membrane"/>
    <property type="evidence" value="ECO:0007669"/>
    <property type="project" value="UniProtKB-SubCell"/>
</dbReference>
<feature type="transmembrane region" description="Helical" evidence="18">
    <location>
        <begin position="232"/>
        <end position="257"/>
    </location>
</feature>
<evidence type="ECO:0000256" key="13">
    <source>
        <dbReference type="ARBA" id="ARBA00023027"/>
    </source>
</evidence>
<evidence type="ECO:0000256" key="9">
    <source>
        <dbReference type="ARBA" id="ARBA00022792"/>
    </source>
</evidence>
<feature type="transmembrane region" description="Helical" evidence="18">
    <location>
        <begin position="60"/>
        <end position="79"/>
    </location>
</feature>
<dbReference type="InterPro" id="IPR050175">
    <property type="entry name" value="Complex_I_Subunit_2"/>
</dbReference>
<dbReference type="InterPro" id="IPR001750">
    <property type="entry name" value="ND/Mrp_TM"/>
</dbReference>
<evidence type="ECO:0000256" key="2">
    <source>
        <dbReference type="ARBA" id="ARBA00004448"/>
    </source>
</evidence>
<evidence type="ECO:0000256" key="18">
    <source>
        <dbReference type="RuleBase" id="RU003403"/>
    </source>
</evidence>
<dbReference type="AlphaFoldDB" id="A0A3B1EW09"/>
<keyword evidence="16 18" id="KW-0472">Membrane</keyword>
<dbReference type="RefSeq" id="YP_009538301.1">
    <property type="nucleotide sequence ID" value="NC_039659.1"/>
</dbReference>
<keyword evidence="8 18" id="KW-0812">Transmembrane</keyword>
<keyword evidence="15 18" id="KW-0496">Mitochondrion</keyword>
<keyword evidence="11 18" id="KW-0249">Electron transport</keyword>
<name>A0A3B1EW09_9NEOP</name>
<dbReference type="Pfam" id="PF00361">
    <property type="entry name" value="Proton_antipo_M"/>
    <property type="match status" value="1"/>
</dbReference>
<dbReference type="PANTHER" id="PTHR46552">
    <property type="entry name" value="NADH-UBIQUINONE OXIDOREDUCTASE CHAIN 2"/>
    <property type="match status" value="1"/>
</dbReference>
<evidence type="ECO:0000256" key="3">
    <source>
        <dbReference type="ARBA" id="ARBA00007012"/>
    </source>
</evidence>
<feature type="transmembrane region" description="Helical" evidence="18">
    <location>
        <begin position="7"/>
        <end position="24"/>
    </location>
</feature>
<evidence type="ECO:0000256" key="1">
    <source>
        <dbReference type="ARBA" id="ARBA00003257"/>
    </source>
</evidence>
<comment type="function">
    <text evidence="18">Core subunit of the mitochondrial membrane respiratory chain NADH dehydrogenase (Complex I) which catalyzes electron transfer from NADH through the respiratory chain, using ubiquinone as an electron acceptor. Essential for the catalytic activity and assembly of complex I.</text>
</comment>
<comment type="catalytic activity">
    <reaction evidence="17 18">
        <text>a ubiquinone + NADH + 5 H(+)(in) = a ubiquinol + NAD(+) + 4 H(+)(out)</text>
        <dbReference type="Rhea" id="RHEA:29091"/>
        <dbReference type="Rhea" id="RHEA-COMP:9565"/>
        <dbReference type="Rhea" id="RHEA-COMP:9566"/>
        <dbReference type="ChEBI" id="CHEBI:15378"/>
        <dbReference type="ChEBI" id="CHEBI:16389"/>
        <dbReference type="ChEBI" id="CHEBI:17976"/>
        <dbReference type="ChEBI" id="CHEBI:57540"/>
        <dbReference type="ChEBI" id="CHEBI:57945"/>
        <dbReference type="EC" id="7.1.1.2"/>
    </reaction>
</comment>
<evidence type="ECO:0000256" key="12">
    <source>
        <dbReference type="ARBA" id="ARBA00022989"/>
    </source>
</evidence>
<dbReference type="GO" id="GO:0008137">
    <property type="term" value="F:NADH dehydrogenase (ubiquinone) activity"/>
    <property type="evidence" value="ECO:0007669"/>
    <property type="project" value="UniProtKB-EC"/>
</dbReference>
<feature type="transmembrane region" description="Helical" evidence="18">
    <location>
        <begin position="316"/>
        <end position="337"/>
    </location>
</feature>
<evidence type="ECO:0000256" key="11">
    <source>
        <dbReference type="ARBA" id="ARBA00022982"/>
    </source>
</evidence>
<dbReference type="PANTHER" id="PTHR46552:SF1">
    <property type="entry name" value="NADH-UBIQUINONE OXIDOREDUCTASE CHAIN 2"/>
    <property type="match status" value="1"/>
</dbReference>
<comment type="subcellular location">
    <subcellularLocation>
        <location evidence="2 18">Mitochondrion inner membrane</location>
        <topology evidence="2 18">Multi-pass membrane protein</topology>
    </subcellularLocation>
</comment>
<evidence type="ECO:0000256" key="6">
    <source>
        <dbReference type="ARBA" id="ARBA00022448"/>
    </source>
</evidence>
<comment type="similarity">
    <text evidence="3 18">Belongs to the complex I subunit 2 family.</text>
</comment>
<feature type="transmembrane region" description="Helical" evidence="18">
    <location>
        <begin position="150"/>
        <end position="167"/>
    </location>
</feature>
<gene>
    <name evidence="20" type="primary">ND2</name>
</gene>